<dbReference type="Pfam" id="PF13304">
    <property type="entry name" value="AAA_21"/>
    <property type="match status" value="1"/>
</dbReference>
<organism evidence="4 5">
    <name type="scientific">Fictibacillus aquaticus</name>
    <dbReference type="NCBI Taxonomy" id="2021314"/>
    <lineage>
        <taxon>Bacteria</taxon>
        <taxon>Bacillati</taxon>
        <taxon>Bacillota</taxon>
        <taxon>Bacilli</taxon>
        <taxon>Bacillales</taxon>
        <taxon>Fictibacillaceae</taxon>
        <taxon>Fictibacillus</taxon>
    </lineage>
</organism>
<dbReference type="Proteomes" id="UP000215059">
    <property type="component" value="Unassembled WGS sequence"/>
</dbReference>
<feature type="domain" description="OLD protein-like TOPRIM" evidence="3">
    <location>
        <begin position="367"/>
        <end position="431"/>
    </location>
</feature>
<evidence type="ECO:0000259" key="2">
    <source>
        <dbReference type="Pfam" id="PF13304"/>
    </source>
</evidence>
<protein>
    <submittedName>
        <fullName evidence="4">Uncharacterized protein</fullName>
    </submittedName>
</protein>
<dbReference type="InterPro" id="IPR027417">
    <property type="entry name" value="P-loop_NTPase"/>
</dbReference>
<accession>A0A235F4H3</accession>
<name>A0A235F4H3_9BACL</name>
<reference evidence="4 5" key="1">
    <citation type="submission" date="2017-07" db="EMBL/GenBank/DDBJ databases">
        <title>Fictibacillus sp. nov. GDSW-R2A3 Genome sequencing and assembly.</title>
        <authorList>
            <person name="Mayilraj S."/>
        </authorList>
    </citation>
    <scope>NUCLEOTIDE SEQUENCE [LARGE SCALE GENOMIC DNA]</scope>
    <source>
        <strain evidence="4 5">GDSW-R2A3</strain>
    </source>
</reference>
<dbReference type="PANTHER" id="PTHR43581:SF4">
    <property type="entry name" value="ATP_GTP PHOSPHATASE"/>
    <property type="match status" value="1"/>
</dbReference>
<dbReference type="GO" id="GO:0005524">
    <property type="term" value="F:ATP binding"/>
    <property type="evidence" value="ECO:0007669"/>
    <property type="project" value="InterPro"/>
</dbReference>
<feature type="domain" description="ATPase AAA-type core" evidence="2">
    <location>
        <begin position="281"/>
        <end position="325"/>
    </location>
</feature>
<dbReference type="Gene3D" id="3.40.50.300">
    <property type="entry name" value="P-loop containing nucleotide triphosphate hydrolases"/>
    <property type="match status" value="1"/>
</dbReference>
<dbReference type="EMBL" id="NOII01000051">
    <property type="protein sequence ID" value="OYD56108.1"/>
    <property type="molecule type" value="Genomic_DNA"/>
</dbReference>
<dbReference type="GO" id="GO:0016887">
    <property type="term" value="F:ATP hydrolysis activity"/>
    <property type="evidence" value="ECO:0007669"/>
    <property type="project" value="InterPro"/>
</dbReference>
<evidence type="ECO:0000259" key="1">
    <source>
        <dbReference type="Pfam" id="PF13175"/>
    </source>
</evidence>
<evidence type="ECO:0000313" key="5">
    <source>
        <dbReference type="Proteomes" id="UP000215059"/>
    </source>
</evidence>
<dbReference type="InterPro" id="IPR051396">
    <property type="entry name" value="Bact_Antivir_Def_Nuclease"/>
</dbReference>
<dbReference type="InterPro" id="IPR003959">
    <property type="entry name" value="ATPase_AAA_core"/>
</dbReference>
<dbReference type="PANTHER" id="PTHR43581">
    <property type="entry name" value="ATP/GTP PHOSPHATASE"/>
    <property type="match status" value="1"/>
</dbReference>
<keyword evidence="5" id="KW-1185">Reference proteome</keyword>
<dbReference type="InterPro" id="IPR041685">
    <property type="entry name" value="AAA_GajA/Old/RecF-like"/>
</dbReference>
<dbReference type="CDD" id="cd00267">
    <property type="entry name" value="ABC_ATPase"/>
    <property type="match status" value="1"/>
</dbReference>
<comment type="caution">
    <text evidence="4">The sequence shown here is derived from an EMBL/GenBank/DDBJ whole genome shotgun (WGS) entry which is preliminary data.</text>
</comment>
<dbReference type="CDD" id="cd01026">
    <property type="entry name" value="TOPRIM_OLD"/>
    <property type="match status" value="1"/>
</dbReference>
<evidence type="ECO:0000313" key="4">
    <source>
        <dbReference type="EMBL" id="OYD56108.1"/>
    </source>
</evidence>
<feature type="domain" description="Endonuclease GajA/Old nuclease/RecF-like AAA" evidence="1">
    <location>
        <begin position="13"/>
        <end position="198"/>
    </location>
</feature>
<dbReference type="InterPro" id="IPR034139">
    <property type="entry name" value="TOPRIM_OLD"/>
</dbReference>
<dbReference type="Pfam" id="PF13175">
    <property type="entry name" value="AAA_15"/>
    <property type="match status" value="1"/>
</dbReference>
<proteinExistence type="predicted"/>
<evidence type="ECO:0000259" key="3">
    <source>
        <dbReference type="Pfam" id="PF20469"/>
    </source>
</evidence>
<dbReference type="SUPFAM" id="SSF52540">
    <property type="entry name" value="P-loop containing nucleoside triphosphate hydrolases"/>
    <property type="match status" value="1"/>
</dbReference>
<sequence length="542" mass="63196">MINCLIETRRTYMFIKYMNIKGLKKFKDFSINFNEHINVLIGENEAGKSTILEAIDIVLNQKIFNSTNNFEKYFNNENVSKYQQSPSIDTLPKIEIELCFSDEENLDFEYFNGLHSSFTPVPKSGIKFTYQFDENYRELLENMDEESYYETFIPTDYYMAEWVTFAGRKYINKKSPIKNILIDNSIRKNNLFDSYSKRIFNNNIDVADRQNLSYQFRKNIQNFVNENTEQLNIKDYNFGIDENKTVLENLLDLKSDGVSIQNKGKGKENLIKTEIALEVESDLILLEEPENHLSYINTRKLLQEIQNMCGAAQMIITTHNPLIVSRLDLRNTIWINNGKCHSLNSIPDETADYFMKTDNMQLLNFILAQKVILVEGNSEYILLPQLVKNSLTYTLEEKNIEILSGGGITYKHYIELTKVVKNTLLVITDNDGDLETIESIQKLNEEFNISGTNVHIKCSSSVKEFTFEVCLFNKNESNLRTISEIKPRTKAEYREVPYDKNLAYMLKNKTEAALRISEEILYKEIVVLPEYIQEGIKWLVQR</sequence>
<gene>
    <name evidence="4" type="ORF">CGZ90_19310</name>
</gene>
<dbReference type="AlphaFoldDB" id="A0A235F4H3"/>
<dbReference type="Pfam" id="PF20469">
    <property type="entry name" value="OLD-like_TOPRIM"/>
    <property type="match status" value="1"/>
</dbReference>
<dbReference type="OrthoDB" id="308933at2"/>